<gene>
    <name evidence="2" type="ORF">NB703_003905</name>
</gene>
<evidence type="ECO:0000313" key="2">
    <source>
        <dbReference type="EMBL" id="MCW0345812.1"/>
    </source>
</evidence>
<evidence type="ECO:0000313" key="3">
    <source>
        <dbReference type="Proteomes" id="UP001208888"/>
    </source>
</evidence>
<dbReference type="AlphaFoldDB" id="A0AAJ1D2C9"/>
<feature type="transmembrane region" description="Helical" evidence="1">
    <location>
        <begin position="6"/>
        <end position="24"/>
    </location>
</feature>
<dbReference type="Proteomes" id="UP001208888">
    <property type="component" value="Unassembled WGS sequence"/>
</dbReference>
<proteinExistence type="predicted"/>
<organism evidence="2 3">
    <name type="scientific">Pantoea ananas</name>
    <name type="common">Erwinia uredovora</name>
    <dbReference type="NCBI Taxonomy" id="553"/>
    <lineage>
        <taxon>Bacteria</taxon>
        <taxon>Pseudomonadati</taxon>
        <taxon>Pseudomonadota</taxon>
        <taxon>Gammaproteobacteria</taxon>
        <taxon>Enterobacterales</taxon>
        <taxon>Erwiniaceae</taxon>
        <taxon>Pantoea</taxon>
    </lineage>
</organism>
<keyword evidence="1" id="KW-0812">Transmembrane</keyword>
<name>A0AAJ1D2C9_PANAN</name>
<dbReference type="RefSeq" id="WP_028723013.1">
    <property type="nucleotide sequence ID" value="NZ_JANFVX010000019.1"/>
</dbReference>
<accession>A0AAJ1D2C9</accession>
<protein>
    <submittedName>
        <fullName evidence="2">Uncharacterized protein</fullName>
    </submittedName>
</protein>
<keyword evidence="1" id="KW-0472">Membrane</keyword>
<dbReference type="EMBL" id="JANFVX010000019">
    <property type="protein sequence ID" value="MCW0345812.1"/>
    <property type="molecule type" value="Genomic_DNA"/>
</dbReference>
<evidence type="ECO:0000256" key="1">
    <source>
        <dbReference type="SAM" id="Phobius"/>
    </source>
</evidence>
<sequence length="212" mass="24727">MEKETWALLGAAAAVAAPLIFNTVKEAVWETKKRKREERHIVIQLIFLLDNYISQCEFLSYNEGIYDPQLEYKVTAYEKPDLRLSSIKGDFKYLDADLLYRLHSIDSKRAQVISELSNLDDSYFEDAPDCTGYYAKRQELYAKHGLYVINLSEDICRKFKIKHVSWDGGFNPATSIREQLTQIRASRSRAKLRSMERYAKRVAEKQRKLIQS</sequence>
<comment type="caution">
    <text evidence="2">The sequence shown here is derived from an EMBL/GenBank/DDBJ whole genome shotgun (WGS) entry which is preliminary data.</text>
</comment>
<reference evidence="2" key="1">
    <citation type="submission" date="2022-06" db="EMBL/GenBank/DDBJ databases">
        <title>Dynamics of rice microbiomes reveals core vertical transmitted seed endophytes.</title>
        <authorList>
            <person name="Liao K."/>
            <person name="Zhang X."/>
        </authorList>
    </citation>
    <scope>NUCLEOTIDE SEQUENCE</scope>
    <source>
        <strain evidence="2">JT1-17</strain>
    </source>
</reference>
<keyword evidence="1" id="KW-1133">Transmembrane helix</keyword>